<comment type="caution">
    <text evidence="1">The sequence shown here is derived from an EMBL/GenBank/DDBJ whole genome shotgun (WGS) entry which is preliminary data.</text>
</comment>
<dbReference type="EMBL" id="LXQA010495907">
    <property type="protein sequence ID" value="MCI55414.1"/>
    <property type="molecule type" value="Genomic_DNA"/>
</dbReference>
<evidence type="ECO:0000313" key="1">
    <source>
        <dbReference type="EMBL" id="MCI55414.1"/>
    </source>
</evidence>
<organism evidence="1 2">
    <name type="scientific">Trifolium medium</name>
    <dbReference type="NCBI Taxonomy" id="97028"/>
    <lineage>
        <taxon>Eukaryota</taxon>
        <taxon>Viridiplantae</taxon>
        <taxon>Streptophyta</taxon>
        <taxon>Embryophyta</taxon>
        <taxon>Tracheophyta</taxon>
        <taxon>Spermatophyta</taxon>
        <taxon>Magnoliopsida</taxon>
        <taxon>eudicotyledons</taxon>
        <taxon>Gunneridae</taxon>
        <taxon>Pentapetalae</taxon>
        <taxon>rosids</taxon>
        <taxon>fabids</taxon>
        <taxon>Fabales</taxon>
        <taxon>Fabaceae</taxon>
        <taxon>Papilionoideae</taxon>
        <taxon>50 kb inversion clade</taxon>
        <taxon>NPAAA clade</taxon>
        <taxon>Hologalegina</taxon>
        <taxon>IRL clade</taxon>
        <taxon>Trifolieae</taxon>
        <taxon>Trifolium</taxon>
    </lineage>
</organism>
<feature type="non-terminal residue" evidence="1">
    <location>
        <position position="1"/>
    </location>
</feature>
<sequence>VLFRCFIFFTKDTAAIQRTRTVRSGSGRRSKPLKLFAVKAIETGSPSKPVWCKGRYHEAREM</sequence>
<reference evidence="1 2" key="1">
    <citation type="journal article" date="2018" name="Front. Plant Sci.">
        <title>Red Clover (Trifolium pratense) and Zigzag Clover (T. medium) - A Picture of Genomic Similarities and Differences.</title>
        <authorList>
            <person name="Dluhosova J."/>
            <person name="Istvanek J."/>
            <person name="Nedelnik J."/>
            <person name="Repkova J."/>
        </authorList>
    </citation>
    <scope>NUCLEOTIDE SEQUENCE [LARGE SCALE GENOMIC DNA]</scope>
    <source>
        <strain evidence="2">cv. 10/8</strain>
        <tissue evidence="1">Leaf</tissue>
    </source>
</reference>
<name>A0A392T4H5_9FABA</name>
<proteinExistence type="predicted"/>
<accession>A0A392T4H5</accession>
<dbReference type="AlphaFoldDB" id="A0A392T4H5"/>
<evidence type="ECO:0000313" key="2">
    <source>
        <dbReference type="Proteomes" id="UP000265520"/>
    </source>
</evidence>
<dbReference type="Proteomes" id="UP000265520">
    <property type="component" value="Unassembled WGS sequence"/>
</dbReference>
<protein>
    <submittedName>
        <fullName evidence="1">Uncharacterized protein</fullName>
    </submittedName>
</protein>
<keyword evidence="2" id="KW-1185">Reference proteome</keyword>